<comment type="caution">
    <text evidence="5">The sequence shown here is derived from an EMBL/GenBank/DDBJ whole genome shotgun (WGS) entry which is preliminary data.</text>
</comment>
<organism evidence="5 6">
    <name type="scientific">Cytospora schulzeri</name>
    <dbReference type="NCBI Taxonomy" id="448051"/>
    <lineage>
        <taxon>Eukaryota</taxon>
        <taxon>Fungi</taxon>
        <taxon>Dikarya</taxon>
        <taxon>Ascomycota</taxon>
        <taxon>Pezizomycotina</taxon>
        <taxon>Sordariomycetes</taxon>
        <taxon>Sordariomycetidae</taxon>
        <taxon>Diaporthales</taxon>
        <taxon>Cytosporaceae</taxon>
        <taxon>Cytospora</taxon>
    </lineage>
</organism>
<feature type="compositionally biased region" description="Low complexity" evidence="2">
    <location>
        <begin position="312"/>
        <end position="322"/>
    </location>
</feature>
<name>A0A423WBJ1_9PEZI</name>
<gene>
    <name evidence="5" type="ORF">VMCG_06497</name>
</gene>
<dbReference type="EMBL" id="LKEA01000020">
    <property type="protein sequence ID" value="ROW00758.1"/>
    <property type="molecule type" value="Genomic_DNA"/>
</dbReference>
<accession>A0A423WBJ1</accession>
<keyword evidence="1" id="KW-0863">Zinc-finger</keyword>
<dbReference type="PROSITE" id="PS00636">
    <property type="entry name" value="DNAJ_1"/>
    <property type="match status" value="1"/>
</dbReference>
<dbReference type="InterPro" id="IPR036869">
    <property type="entry name" value="J_dom_sf"/>
</dbReference>
<feature type="compositionally biased region" description="Polar residues" evidence="2">
    <location>
        <begin position="373"/>
        <end position="404"/>
    </location>
</feature>
<evidence type="ECO:0000313" key="6">
    <source>
        <dbReference type="Proteomes" id="UP000283895"/>
    </source>
</evidence>
<keyword evidence="1" id="KW-0479">Metal-binding</keyword>
<evidence type="ECO:0000259" key="4">
    <source>
        <dbReference type="PROSITE" id="PS50158"/>
    </source>
</evidence>
<reference evidence="5 6" key="1">
    <citation type="submission" date="2015-09" db="EMBL/GenBank/DDBJ databases">
        <title>Host preference determinants of Valsa canker pathogens revealed by comparative genomics.</title>
        <authorList>
            <person name="Yin Z."/>
            <person name="Huang L."/>
        </authorList>
    </citation>
    <scope>NUCLEOTIDE SEQUENCE [LARGE SCALE GENOMIC DNA]</scope>
    <source>
        <strain evidence="5 6">03-1</strain>
    </source>
</reference>
<dbReference type="GO" id="GO:0008270">
    <property type="term" value="F:zinc ion binding"/>
    <property type="evidence" value="ECO:0007669"/>
    <property type="project" value="UniProtKB-KW"/>
</dbReference>
<dbReference type="InterPro" id="IPR018253">
    <property type="entry name" value="DnaJ_domain_CS"/>
</dbReference>
<feature type="domain" description="CCHC-type" evidence="4">
    <location>
        <begin position="556"/>
        <end position="570"/>
    </location>
</feature>
<protein>
    <recommendedName>
        <fullName evidence="7">J domain-containing protein</fullName>
    </recommendedName>
</protein>
<dbReference type="PANTHER" id="PTHR44029:SF1">
    <property type="entry name" value="DNAJ HOMOLOG SUBFAMILY C MEMBER 21"/>
    <property type="match status" value="1"/>
</dbReference>
<dbReference type="Gene3D" id="1.10.287.110">
    <property type="entry name" value="DnaJ domain"/>
    <property type="match status" value="1"/>
</dbReference>
<keyword evidence="1" id="KW-0862">Zinc</keyword>
<feature type="region of interest" description="Disordered" evidence="2">
    <location>
        <begin position="144"/>
        <end position="169"/>
    </location>
</feature>
<feature type="domain" description="J" evidence="3">
    <location>
        <begin position="8"/>
        <end position="74"/>
    </location>
</feature>
<dbReference type="Pfam" id="PF00226">
    <property type="entry name" value="DnaJ"/>
    <property type="match status" value="1"/>
</dbReference>
<dbReference type="SMART" id="SM00271">
    <property type="entry name" value="DnaJ"/>
    <property type="match status" value="1"/>
</dbReference>
<dbReference type="SUPFAM" id="SSF46565">
    <property type="entry name" value="Chaperone J-domain"/>
    <property type="match status" value="1"/>
</dbReference>
<dbReference type="InterPro" id="IPR001878">
    <property type="entry name" value="Znf_CCHC"/>
</dbReference>
<evidence type="ECO:0000259" key="3">
    <source>
        <dbReference type="PROSITE" id="PS50076"/>
    </source>
</evidence>
<dbReference type="PANTHER" id="PTHR44029">
    <property type="entry name" value="DNAJ HOMOLOG SUBFAMILY C MEMBER 21"/>
    <property type="match status" value="1"/>
</dbReference>
<sequence length="581" mass="64574">MPPVPTFDYYVELELERSASLQDITSSFRRLALIHHPDRNHDNQQEATVRFQRLQLAYETLSDATRRARYDNNRLTSSSPNFDFDDNNNTWDDEDYNTHDFFPRSRTGFPFGGGFDFSSDMPTYFFQVMNEALEAYREALRDRARKSKETKEKQMHEEAKRRRRDEVERARLRAQQEAAKMVADLANQTQKNNRYEDEQEKQKRRWKELNAVTTDERLVACLHSDFCRKIQQKKKFKCSACSAKRGLIAFECPHCSAFLCQLCVTNFSDRRKRLGKSGEPNAAGTAQDTQNHGEDVDQANKIKSTDEAETISTNSPSSQGKTSSKKKKANKKNKSGPAELESTETPPTSSHYPPPKSQVSGVHGDGSKETPVEANSGNYVATPSKASQPQQATDTNPKTAQGNKVVSAKSEATKTPSSSQKLPVENTTRNYPELTQQKTATAAGAASSRQTIVSPDDPNGKPQLNSQEPRYTAKPTPGATRGFIRNTKPTQGAPGALLRQAMEQFGTVISLNIKNKYVGTAQIEFSDNDGLCKAMAASPVAVSDCVAVDVVELKECRKCGKFGHVAAHCRFAKASGGRGRC</sequence>
<dbReference type="PROSITE" id="PS50158">
    <property type="entry name" value="ZF_CCHC"/>
    <property type="match status" value="1"/>
</dbReference>
<evidence type="ECO:0000256" key="1">
    <source>
        <dbReference type="PROSITE-ProRule" id="PRU00047"/>
    </source>
</evidence>
<dbReference type="InterPro" id="IPR051964">
    <property type="entry name" value="Chaperone_stress_response"/>
</dbReference>
<dbReference type="InterPro" id="IPR001623">
    <property type="entry name" value="DnaJ_domain"/>
</dbReference>
<dbReference type="AlphaFoldDB" id="A0A423WBJ1"/>
<feature type="compositionally biased region" description="Polar residues" evidence="2">
    <location>
        <begin position="413"/>
        <end position="438"/>
    </location>
</feature>
<proteinExistence type="predicted"/>
<dbReference type="STRING" id="356882.A0A423WBJ1"/>
<dbReference type="PRINTS" id="PR00625">
    <property type="entry name" value="JDOMAIN"/>
</dbReference>
<dbReference type="Proteomes" id="UP000283895">
    <property type="component" value="Unassembled WGS sequence"/>
</dbReference>
<dbReference type="PROSITE" id="PS50076">
    <property type="entry name" value="DNAJ_2"/>
    <property type="match status" value="1"/>
</dbReference>
<evidence type="ECO:0000256" key="2">
    <source>
        <dbReference type="SAM" id="MobiDB-lite"/>
    </source>
</evidence>
<feature type="compositionally biased region" description="Basic and acidic residues" evidence="2">
    <location>
        <begin position="291"/>
        <end position="306"/>
    </location>
</feature>
<feature type="compositionally biased region" description="Basic residues" evidence="2">
    <location>
        <begin position="323"/>
        <end position="334"/>
    </location>
</feature>
<dbReference type="CDD" id="cd06257">
    <property type="entry name" value="DnaJ"/>
    <property type="match status" value="1"/>
</dbReference>
<dbReference type="GO" id="GO:0005737">
    <property type="term" value="C:cytoplasm"/>
    <property type="evidence" value="ECO:0007669"/>
    <property type="project" value="TreeGrafter"/>
</dbReference>
<evidence type="ECO:0000313" key="5">
    <source>
        <dbReference type="EMBL" id="ROW00758.1"/>
    </source>
</evidence>
<keyword evidence="6" id="KW-1185">Reference proteome</keyword>
<feature type="region of interest" description="Disordered" evidence="2">
    <location>
        <begin position="274"/>
        <end position="493"/>
    </location>
</feature>
<evidence type="ECO:0008006" key="7">
    <source>
        <dbReference type="Google" id="ProtNLM"/>
    </source>
</evidence>
<dbReference type="GO" id="GO:0003676">
    <property type="term" value="F:nucleic acid binding"/>
    <property type="evidence" value="ECO:0007669"/>
    <property type="project" value="InterPro"/>
</dbReference>
<feature type="compositionally biased region" description="Low complexity" evidence="2">
    <location>
        <begin position="439"/>
        <end position="448"/>
    </location>
</feature>
<dbReference type="OrthoDB" id="10250354at2759"/>